<dbReference type="SUPFAM" id="SSF53756">
    <property type="entry name" value="UDP-Glycosyltransferase/glycogen phosphorylase"/>
    <property type="match status" value="1"/>
</dbReference>
<comment type="pathway">
    <text evidence="10">Cell wall biogenesis; peptidoglycan biosynthesis.</text>
</comment>
<evidence type="ECO:0000256" key="3">
    <source>
        <dbReference type="ARBA" id="ARBA00022676"/>
    </source>
</evidence>
<keyword evidence="8 10" id="KW-0131">Cell cycle</keyword>
<name>A0A7J0BU23_9BACT</name>
<accession>A0A7J0BU23</accession>
<dbReference type="InterPro" id="IPR004276">
    <property type="entry name" value="GlycoTrans_28_N"/>
</dbReference>
<dbReference type="EC" id="2.4.1.227" evidence="10"/>
<evidence type="ECO:0000256" key="6">
    <source>
        <dbReference type="ARBA" id="ARBA00022984"/>
    </source>
</evidence>
<comment type="caution">
    <text evidence="10">Lacks conserved residue(s) required for the propagation of feature annotation.</text>
</comment>
<dbReference type="HAMAP" id="MF_00033">
    <property type="entry name" value="MurG"/>
    <property type="match status" value="1"/>
</dbReference>
<keyword evidence="3 10" id="KW-0328">Glycosyltransferase</keyword>
<feature type="domain" description="Glycosyltransferase family 28 N-terminal" evidence="11">
    <location>
        <begin position="4"/>
        <end position="143"/>
    </location>
</feature>
<gene>
    <name evidence="10 13" type="primary">murG</name>
    <name evidence="13" type="ORF">DSM19430T_13560</name>
</gene>
<keyword evidence="14" id="KW-1185">Reference proteome</keyword>
<feature type="binding site" evidence="10">
    <location>
        <position position="124"/>
    </location>
    <ligand>
        <name>UDP-N-acetyl-alpha-D-glucosamine</name>
        <dbReference type="ChEBI" id="CHEBI:57705"/>
    </ligand>
</feature>
<evidence type="ECO:0000259" key="12">
    <source>
        <dbReference type="Pfam" id="PF04101"/>
    </source>
</evidence>
<evidence type="ECO:0000313" key="13">
    <source>
        <dbReference type="EMBL" id="GFM36672.1"/>
    </source>
</evidence>
<dbReference type="RefSeq" id="WP_174409339.1">
    <property type="nucleotide sequence ID" value="NZ_BLVP01000007.1"/>
</dbReference>
<dbReference type="GO" id="GO:0050511">
    <property type="term" value="F:undecaprenyldiphospho-muramoylpentapeptide beta-N-acetylglucosaminyltransferase activity"/>
    <property type="evidence" value="ECO:0007669"/>
    <property type="project" value="UniProtKB-UniRule"/>
</dbReference>
<evidence type="ECO:0000313" key="14">
    <source>
        <dbReference type="Proteomes" id="UP000503820"/>
    </source>
</evidence>
<dbReference type="GO" id="GO:0008360">
    <property type="term" value="P:regulation of cell shape"/>
    <property type="evidence" value="ECO:0007669"/>
    <property type="project" value="UniProtKB-KW"/>
</dbReference>
<keyword evidence="9 10" id="KW-0961">Cell wall biogenesis/degradation</keyword>
<comment type="caution">
    <text evidence="13">The sequence shown here is derived from an EMBL/GenBank/DDBJ whole genome shotgun (WGS) entry which is preliminary data.</text>
</comment>
<keyword evidence="4 10" id="KW-0808">Transferase</keyword>
<dbReference type="EMBL" id="BLVP01000007">
    <property type="protein sequence ID" value="GFM36672.1"/>
    <property type="molecule type" value="Genomic_DNA"/>
</dbReference>
<dbReference type="Pfam" id="PF04101">
    <property type="entry name" value="Glyco_tran_28_C"/>
    <property type="match status" value="1"/>
</dbReference>
<keyword evidence="1 10" id="KW-1003">Cell membrane</keyword>
<dbReference type="PANTHER" id="PTHR21015">
    <property type="entry name" value="UDP-N-ACETYLGLUCOSAMINE--N-ACETYLMURAMYL-(PENTAPEPTIDE) PYROPHOSPHORYL-UNDECAPRENOL N-ACETYLGLUCOSAMINE TRANSFERASE 1"/>
    <property type="match status" value="1"/>
</dbReference>
<comment type="catalytic activity">
    <reaction evidence="10">
        <text>di-trans,octa-cis-undecaprenyl diphospho-N-acetyl-alpha-D-muramoyl-L-alanyl-D-glutamyl-meso-2,6-diaminopimeloyl-D-alanyl-D-alanine + UDP-N-acetyl-alpha-D-glucosamine = di-trans,octa-cis-undecaprenyl diphospho-[N-acetyl-alpha-D-glucosaminyl-(1-&gt;4)]-N-acetyl-alpha-D-muramoyl-L-alanyl-D-glutamyl-meso-2,6-diaminopimeloyl-D-alanyl-D-alanine + UDP + H(+)</text>
        <dbReference type="Rhea" id="RHEA:31227"/>
        <dbReference type="ChEBI" id="CHEBI:15378"/>
        <dbReference type="ChEBI" id="CHEBI:57705"/>
        <dbReference type="ChEBI" id="CHEBI:58223"/>
        <dbReference type="ChEBI" id="CHEBI:61387"/>
        <dbReference type="ChEBI" id="CHEBI:61388"/>
        <dbReference type="EC" id="2.4.1.227"/>
    </reaction>
</comment>
<dbReference type="InterPro" id="IPR007235">
    <property type="entry name" value="Glyco_trans_28_C"/>
</dbReference>
<keyword evidence="5 10" id="KW-0133">Cell shape</keyword>
<evidence type="ECO:0000256" key="4">
    <source>
        <dbReference type="ARBA" id="ARBA00022679"/>
    </source>
</evidence>
<reference evidence="13 14" key="1">
    <citation type="submission" date="2020-05" db="EMBL/GenBank/DDBJ databases">
        <title>Draft genome sequence of Desulfovibrio psychrotolerans JS1T.</title>
        <authorList>
            <person name="Ueno A."/>
            <person name="Tamazawa S."/>
            <person name="Tamamura S."/>
            <person name="Murakami T."/>
            <person name="Kiyama T."/>
            <person name="Inomata H."/>
            <person name="Amano Y."/>
            <person name="Miyakawa K."/>
            <person name="Tamaki H."/>
            <person name="Naganuma T."/>
            <person name="Kaneko K."/>
        </authorList>
    </citation>
    <scope>NUCLEOTIDE SEQUENCE [LARGE SCALE GENOMIC DNA]</scope>
    <source>
        <strain evidence="13 14">JS1</strain>
    </source>
</reference>
<evidence type="ECO:0000256" key="10">
    <source>
        <dbReference type="HAMAP-Rule" id="MF_00033"/>
    </source>
</evidence>
<evidence type="ECO:0000256" key="5">
    <source>
        <dbReference type="ARBA" id="ARBA00022960"/>
    </source>
</evidence>
<protein>
    <recommendedName>
        <fullName evidence="10">UDP-N-acetylglucosamine--N-acetylmuramyl-(pentapeptide) pyrophosphoryl-undecaprenol N-acetylglucosamine transferase</fullName>
        <ecNumber evidence="10">2.4.1.227</ecNumber>
    </recommendedName>
    <alternativeName>
        <fullName evidence="10">Undecaprenyl-PP-MurNAc-pentapeptide-UDPGlcNAc GlcNAc transferase</fullName>
    </alternativeName>
</protein>
<dbReference type="Proteomes" id="UP000503820">
    <property type="component" value="Unassembled WGS sequence"/>
</dbReference>
<feature type="domain" description="Glycosyl transferase family 28 C-terminal" evidence="12">
    <location>
        <begin position="184"/>
        <end position="344"/>
    </location>
</feature>
<feature type="binding site" evidence="10">
    <location>
        <position position="165"/>
    </location>
    <ligand>
        <name>UDP-N-acetyl-alpha-D-glucosamine</name>
        <dbReference type="ChEBI" id="CHEBI:57705"/>
    </ligand>
</feature>
<dbReference type="GO" id="GO:0009252">
    <property type="term" value="P:peptidoglycan biosynthetic process"/>
    <property type="evidence" value="ECO:0007669"/>
    <property type="project" value="UniProtKB-UniRule"/>
</dbReference>
<evidence type="ECO:0000256" key="2">
    <source>
        <dbReference type="ARBA" id="ARBA00022618"/>
    </source>
</evidence>
<dbReference type="GO" id="GO:0071555">
    <property type="term" value="P:cell wall organization"/>
    <property type="evidence" value="ECO:0007669"/>
    <property type="project" value="UniProtKB-KW"/>
</dbReference>
<dbReference type="PANTHER" id="PTHR21015:SF22">
    <property type="entry name" value="GLYCOSYLTRANSFERASE"/>
    <property type="match status" value="1"/>
</dbReference>
<evidence type="ECO:0000256" key="9">
    <source>
        <dbReference type="ARBA" id="ARBA00023316"/>
    </source>
</evidence>
<dbReference type="GO" id="GO:0005975">
    <property type="term" value="P:carbohydrate metabolic process"/>
    <property type="evidence" value="ECO:0007669"/>
    <property type="project" value="InterPro"/>
</dbReference>
<evidence type="ECO:0000259" key="11">
    <source>
        <dbReference type="Pfam" id="PF03033"/>
    </source>
</evidence>
<comment type="function">
    <text evidence="10">Cell wall formation. Catalyzes the transfer of a GlcNAc subunit on undecaprenyl-pyrophosphoryl-MurNAc-pentapeptide (lipid intermediate I) to form undecaprenyl-pyrophosphoryl-MurNAc-(pentapeptide)GlcNAc (lipid intermediate II).</text>
</comment>
<dbReference type="GO" id="GO:0051301">
    <property type="term" value="P:cell division"/>
    <property type="evidence" value="ECO:0007669"/>
    <property type="project" value="UniProtKB-KW"/>
</dbReference>
<dbReference type="Gene3D" id="3.40.50.2000">
    <property type="entry name" value="Glycogen Phosphorylase B"/>
    <property type="match status" value="2"/>
</dbReference>
<feature type="binding site" evidence="10">
    <location>
        <position position="190"/>
    </location>
    <ligand>
        <name>UDP-N-acetyl-alpha-D-glucosamine</name>
        <dbReference type="ChEBI" id="CHEBI:57705"/>
    </ligand>
</feature>
<feature type="binding site" evidence="10">
    <location>
        <begin position="11"/>
        <end position="13"/>
    </location>
    <ligand>
        <name>UDP-N-acetyl-alpha-D-glucosamine</name>
        <dbReference type="ChEBI" id="CHEBI:57705"/>
    </ligand>
</feature>
<dbReference type="InterPro" id="IPR006009">
    <property type="entry name" value="GlcNAc_MurG"/>
</dbReference>
<dbReference type="CDD" id="cd03785">
    <property type="entry name" value="GT28_MurG"/>
    <property type="match status" value="1"/>
</dbReference>
<keyword evidence="2 10" id="KW-0132">Cell division</keyword>
<feature type="binding site" evidence="10">
    <location>
        <position position="244"/>
    </location>
    <ligand>
        <name>UDP-N-acetyl-alpha-D-glucosamine</name>
        <dbReference type="ChEBI" id="CHEBI:57705"/>
    </ligand>
</feature>
<dbReference type="Pfam" id="PF03033">
    <property type="entry name" value="Glyco_transf_28"/>
    <property type="match status" value="1"/>
</dbReference>
<proteinExistence type="inferred from homology"/>
<sequence length="370" mass="39262">MKRVVLTTGGTGGHIFPALAVAEELRKRFPGVEFLFIGGAYGPERDIVTRAGIPFEALPVRGVLGRGFRAVGALAGLGVSTLRAMRILGRFRPDAVIGFGGYAAFAACMAGKLREMPVAVHEQNSVPGLANKLLGKVADRVFISMPDPDEHFLPRKTVLTGNPVRAEIRTLRNMPPVPAGERRLLVLGGSLGARAVNAAVIDMLPMLQDAGVRVHHQTGTADFERVQTAYAQAGMQDCTVEPFITNMAAAYARANLVLGRAGATTLAELTVAGKPAVFVPFPFATHDHQLHNARFLERHGAAMVVEERSLADAGHAGLAEKVTGLLADPERLNAMAVASRRLGWPEAAANVASGLMDIVHKAPLTSLVEE</sequence>
<keyword evidence="6 10" id="KW-0573">Peptidoglycan synthesis</keyword>
<feature type="binding site" evidence="10">
    <location>
        <position position="289"/>
    </location>
    <ligand>
        <name>UDP-N-acetyl-alpha-D-glucosamine</name>
        <dbReference type="ChEBI" id="CHEBI:57705"/>
    </ligand>
</feature>
<organism evidence="13 14">
    <name type="scientific">Desulfovibrio psychrotolerans</name>
    <dbReference type="NCBI Taxonomy" id="415242"/>
    <lineage>
        <taxon>Bacteria</taxon>
        <taxon>Pseudomonadati</taxon>
        <taxon>Thermodesulfobacteriota</taxon>
        <taxon>Desulfovibrionia</taxon>
        <taxon>Desulfovibrionales</taxon>
        <taxon>Desulfovibrionaceae</taxon>
        <taxon>Desulfovibrio</taxon>
    </lineage>
</organism>
<dbReference type="NCBIfam" id="TIGR01133">
    <property type="entry name" value="murG"/>
    <property type="match status" value="1"/>
</dbReference>
<keyword evidence="7 10" id="KW-0472">Membrane</keyword>
<dbReference type="GO" id="GO:0005886">
    <property type="term" value="C:plasma membrane"/>
    <property type="evidence" value="ECO:0007669"/>
    <property type="project" value="UniProtKB-SubCell"/>
</dbReference>
<comment type="subcellular location">
    <subcellularLocation>
        <location evidence="10">Cell membrane</location>
        <topology evidence="10">Peripheral membrane protein</topology>
        <orientation evidence="10">Cytoplasmic side</orientation>
    </subcellularLocation>
</comment>
<dbReference type="UniPathway" id="UPA00219"/>
<evidence type="ECO:0000256" key="1">
    <source>
        <dbReference type="ARBA" id="ARBA00022475"/>
    </source>
</evidence>
<evidence type="ECO:0000256" key="8">
    <source>
        <dbReference type="ARBA" id="ARBA00023306"/>
    </source>
</evidence>
<dbReference type="AlphaFoldDB" id="A0A7J0BU23"/>
<comment type="similarity">
    <text evidence="10">Belongs to the glycosyltransferase 28 family. MurG subfamily.</text>
</comment>
<evidence type="ECO:0000256" key="7">
    <source>
        <dbReference type="ARBA" id="ARBA00023136"/>
    </source>
</evidence>